<name>A0A084B1L6_STACB</name>
<evidence type="ECO:0000259" key="3">
    <source>
        <dbReference type="Pfam" id="PF06985"/>
    </source>
</evidence>
<gene>
    <name evidence="4" type="ORF">S7711_10102</name>
</gene>
<feature type="repeat" description="ANK" evidence="1">
    <location>
        <begin position="86"/>
        <end position="118"/>
    </location>
</feature>
<protein>
    <recommendedName>
        <fullName evidence="3">Heterokaryon incompatibility domain-containing protein</fullName>
    </recommendedName>
</protein>
<dbReference type="HOGENOM" id="CLU_358305_0_0_1"/>
<dbReference type="SMART" id="SM00248">
    <property type="entry name" value="ANK"/>
    <property type="match status" value="4"/>
</dbReference>
<feature type="repeat" description="ANK" evidence="1">
    <location>
        <begin position="168"/>
        <end position="200"/>
    </location>
</feature>
<dbReference type="Gene3D" id="1.25.40.20">
    <property type="entry name" value="Ankyrin repeat-containing domain"/>
    <property type="match status" value="1"/>
</dbReference>
<feature type="compositionally biased region" description="Low complexity" evidence="2">
    <location>
        <begin position="457"/>
        <end position="467"/>
    </location>
</feature>
<dbReference type="PANTHER" id="PTHR33112:SF16">
    <property type="entry name" value="HETEROKARYON INCOMPATIBILITY DOMAIN-CONTAINING PROTEIN"/>
    <property type="match status" value="1"/>
</dbReference>
<dbReference type="Pfam" id="PF00023">
    <property type="entry name" value="Ank"/>
    <property type="match status" value="1"/>
</dbReference>
<dbReference type="InterPro" id="IPR036770">
    <property type="entry name" value="Ankyrin_rpt-contain_sf"/>
</dbReference>
<accession>A0A084B1L6</accession>
<keyword evidence="1" id="KW-0040">ANK repeat</keyword>
<evidence type="ECO:0000313" key="5">
    <source>
        <dbReference type="Proteomes" id="UP000028045"/>
    </source>
</evidence>
<feature type="repeat" description="ANK" evidence="1">
    <location>
        <begin position="119"/>
        <end position="151"/>
    </location>
</feature>
<dbReference type="SUPFAM" id="SSF48403">
    <property type="entry name" value="Ankyrin repeat"/>
    <property type="match status" value="1"/>
</dbReference>
<dbReference type="PROSITE" id="PS50088">
    <property type="entry name" value="ANK_REPEAT"/>
    <property type="match status" value="3"/>
</dbReference>
<keyword evidence="5" id="KW-1185">Reference proteome</keyword>
<evidence type="ECO:0000313" key="4">
    <source>
        <dbReference type="EMBL" id="KEY71445.1"/>
    </source>
</evidence>
<dbReference type="InterPro" id="IPR002110">
    <property type="entry name" value="Ankyrin_rpt"/>
</dbReference>
<dbReference type="EMBL" id="KL648287">
    <property type="protein sequence ID" value="KEY71445.1"/>
    <property type="molecule type" value="Genomic_DNA"/>
</dbReference>
<dbReference type="AlphaFoldDB" id="A0A084B1L6"/>
<dbReference type="InterPro" id="IPR010730">
    <property type="entry name" value="HET"/>
</dbReference>
<feature type="region of interest" description="Disordered" evidence="2">
    <location>
        <begin position="427"/>
        <end position="467"/>
    </location>
</feature>
<sequence length="782" mass="87296">MSYIPRTGYYSRIPLWRNISEGRLRYPSRSKTQYAKAKQSIIALKAALEAGLDPNVQWRDYEVVWPLPKTGCMVKSEPPEDESWPHWNTPLHLELWTGNLESAEILLVAGADVDVRNSMGYTPLHEAVWCRRYRVLDWLVHRGADLNARTASSRVKDEEWRREFVSEEGILPLHIAMINGDTEMVERLLSAGACPNAEGCGSWLLLDLAVFDRQASTMSKLIKYGGRFSKIPAGLVMDDRAESHYRNSARDILWYSTSGMIIPPQTCVGAFQLALSKVIQNGKYSNLTMVLDSPEQFIQMFFTEVSQLGGCLDILAIDKKLCSRCLNIQEPITQARFTPYASQDPNCLISLHPNQMSLKASANEGCQFCALLLVSMEEDKGGKSQGFEVYDSDFDDSGSILNHAGDEAESDDSALLGIKISPRGENGRLNAFNETRSDGSEREYDGTLSTRKHEAYESSSYESSSNSNVVEAVGSSKVGHTDWSHFVLRKLTQPKRERRLTDSEIPWVYVDADSKYGFQYDSSTREEGYEDDEVAQRQEDAPMTTAVAIRLGFSDSRISTRIDAPASALLNDLSVVCKTSDMRGTLGIGYLDDRVIFVGNETSPPHLVNGAGVCAPYYALSYCWGTTKARVTTKQTLEEHMQALPVENLAKTIREAIQITRKLGIDYLWVDALCIIQDDEIDWATQAALMHRIYSNAELTLSSLHSKDCDDGLITEKISSTVGIEGTKVPNGVSALEIRPHADEGTRAFKRMDSPGASPEYAYALFRRRWAFILGMPVFTNI</sequence>
<proteinExistence type="predicted"/>
<dbReference type="PROSITE" id="PS50297">
    <property type="entry name" value="ANK_REP_REGION"/>
    <property type="match status" value="3"/>
</dbReference>
<organism evidence="4 5">
    <name type="scientific">Stachybotrys chartarum (strain CBS 109288 / IBT 7711)</name>
    <name type="common">Toxic black mold</name>
    <name type="synonym">Stilbospora chartarum</name>
    <dbReference type="NCBI Taxonomy" id="1280523"/>
    <lineage>
        <taxon>Eukaryota</taxon>
        <taxon>Fungi</taxon>
        <taxon>Dikarya</taxon>
        <taxon>Ascomycota</taxon>
        <taxon>Pezizomycotina</taxon>
        <taxon>Sordariomycetes</taxon>
        <taxon>Hypocreomycetidae</taxon>
        <taxon>Hypocreales</taxon>
        <taxon>Stachybotryaceae</taxon>
        <taxon>Stachybotrys</taxon>
    </lineage>
</organism>
<evidence type="ECO:0000256" key="2">
    <source>
        <dbReference type="SAM" id="MobiDB-lite"/>
    </source>
</evidence>
<dbReference type="PANTHER" id="PTHR33112">
    <property type="entry name" value="DOMAIN PROTEIN, PUTATIVE-RELATED"/>
    <property type="match status" value="1"/>
</dbReference>
<dbReference type="OrthoDB" id="426293at2759"/>
<feature type="domain" description="Heterokaryon incompatibility" evidence="3">
    <location>
        <begin position="617"/>
        <end position="722"/>
    </location>
</feature>
<dbReference type="Pfam" id="PF12796">
    <property type="entry name" value="Ank_2"/>
    <property type="match status" value="1"/>
</dbReference>
<reference evidence="4 5" key="1">
    <citation type="journal article" date="2014" name="BMC Genomics">
        <title>Comparative genome sequencing reveals chemotype-specific gene clusters in the toxigenic black mold Stachybotrys.</title>
        <authorList>
            <person name="Semeiks J."/>
            <person name="Borek D."/>
            <person name="Otwinowski Z."/>
            <person name="Grishin N.V."/>
        </authorList>
    </citation>
    <scope>NUCLEOTIDE SEQUENCE [LARGE SCALE GENOMIC DNA]</scope>
    <source>
        <strain evidence="5">CBS 109288 / IBT 7711</strain>
    </source>
</reference>
<feature type="compositionally biased region" description="Basic and acidic residues" evidence="2">
    <location>
        <begin position="435"/>
        <end position="456"/>
    </location>
</feature>
<dbReference type="Proteomes" id="UP000028045">
    <property type="component" value="Unassembled WGS sequence"/>
</dbReference>
<dbReference type="Pfam" id="PF06985">
    <property type="entry name" value="HET"/>
    <property type="match status" value="1"/>
</dbReference>
<evidence type="ECO:0000256" key="1">
    <source>
        <dbReference type="PROSITE-ProRule" id="PRU00023"/>
    </source>
</evidence>